<dbReference type="SUPFAM" id="SSF46689">
    <property type="entry name" value="Homeodomain-like"/>
    <property type="match status" value="1"/>
</dbReference>
<evidence type="ECO:0000256" key="4">
    <source>
        <dbReference type="PROSITE-ProRule" id="PRU00335"/>
    </source>
</evidence>
<dbReference type="PANTHER" id="PTHR30055">
    <property type="entry name" value="HTH-TYPE TRANSCRIPTIONAL REGULATOR RUTR"/>
    <property type="match status" value="1"/>
</dbReference>
<dbReference type="RefSeq" id="WP_162831090.1">
    <property type="nucleotide sequence ID" value="NZ_CP091196.1"/>
</dbReference>
<dbReference type="Pfam" id="PF00440">
    <property type="entry name" value="TetR_N"/>
    <property type="match status" value="1"/>
</dbReference>
<dbReference type="PROSITE" id="PS50977">
    <property type="entry name" value="HTH_TETR_2"/>
    <property type="match status" value="1"/>
</dbReference>
<reference evidence="6" key="1">
    <citation type="submission" date="2022-01" db="EMBL/GenBank/DDBJ databases">
        <title>PSI-footprinting approach for the identification of protein synthesis inhibitor producers.</title>
        <authorList>
            <person name="Handel F."/>
            <person name="Kulik A."/>
            <person name="Wex K.W."/>
            <person name="Berscheid A."/>
            <person name="Saur J.S."/>
            <person name="Winkler A."/>
            <person name="Wibberg D."/>
            <person name="Kalinowski J."/>
            <person name="Broetz-Oesterhelt H."/>
            <person name="Mast Y."/>
        </authorList>
    </citation>
    <scope>NUCLEOTIDE SEQUENCE</scope>
    <source>
        <strain evidence="6">KNN 49.3e</strain>
    </source>
</reference>
<evidence type="ECO:0000259" key="5">
    <source>
        <dbReference type="PROSITE" id="PS50977"/>
    </source>
</evidence>
<organism evidence="6 7">
    <name type="scientific">Amycolatopsis thermalba</name>
    <dbReference type="NCBI Taxonomy" id="944492"/>
    <lineage>
        <taxon>Bacteria</taxon>
        <taxon>Bacillati</taxon>
        <taxon>Actinomycetota</taxon>
        <taxon>Actinomycetes</taxon>
        <taxon>Pseudonocardiales</taxon>
        <taxon>Pseudonocardiaceae</taxon>
        <taxon>Amycolatopsis</taxon>
    </lineage>
</organism>
<dbReference type="PANTHER" id="PTHR30055:SF234">
    <property type="entry name" value="HTH-TYPE TRANSCRIPTIONAL REGULATOR BETI"/>
    <property type="match status" value="1"/>
</dbReference>
<name>A0ABY4P104_9PSEU</name>
<evidence type="ECO:0000256" key="3">
    <source>
        <dbReference type="ARBA" id="ARBA00023163"/>
    </source>
</evidence>
<evidence type="ECO:0000313" key="7">
    <source>
        <dbReference type="Proteomes" id="UP000830158"/>
    </source>
</evidence>
<evidence type="ECO:0000256" key="1">
    <source>
        <dbReference type="ARBA" id="ARBA00023015"/>
    </source>
</evidence>
<sequence length="205" mass="22520">MVRMAADDRRQRFIEAAVQVIGEHGVGGATTRRIAAAANAPLASIHYCFATKQDLLVAVFQHVDALILDAVQSTGRHAGMGKAAAAFLVTACEWYTANPSYARAQLDLYQWMLHQGGKWSKIARTAYRSGERKSAGILRSCMLPGEDDDLVEPLVRLVFAIVDGLVLAWFADHDRKRMRASMDLAVKSIELMADRPGAKTAHRAR</sequence>
<keyword evidence="3" id="KW-0804">Transcription</keyword>
<feature type="DNA-binding region" description="H-T-H motif" evidence="4">
    <location>
        <begin position="30"/>
        <end position="49"/>
    </location>
</feature>
<keyword evidence="2 4" id="KW-0238">DNA-binding</keyword>
<dbReference type="InterPro" id="IPR009057">
    <property type="entry name" value="Homeodomain-like_sf"/>
</dbReference>
<gene>
    <name evidence="6" type="ORF">L1857_25690</name>
</gene>
<dbReference type="InterPro" id="IPR050109">
    <property type="entry name" value="HTH-type_TetR-like_transc_reg"/>
</dbReference>
<protein>
    <submittedName>
        <fullName evidence="6">TetR family transcriptional regulator</fullName>
    </submittedName>
</protein>
<proteinExistence type="predicted"/>
<dbReference type="Proteomes" id="UP000830158">
    <property type="component" value="Chromosome"/>
</dbReference>
<accession>A0ABY4P104</accession>
<dbReference type="EMBL" id="CP091196">
    <property type="protein sequence ID" value="UQS25956.1"/>
    <property type="molecule type" value="Genomic_DNA"/>
</dbReference>
<feature type="domain" description="HTH tetR-type" evidence="5">
    <location>
        <begin position="7"/>
        <end position="67"/>
    </location>
</feature>
<dbReference type="InterPro" id="IPR001647">
    <property type="entry name" value="HTH_TetR"/>
</dbReference>
<keyword evidence="7" id="KW-1185">Reference proteome</keyword>
<evidence type="ECO:0000256" key="2">
    <source>
        <dbReference type="ARBA" id="ARBA00023125"/>
    </source>
</evidence>
<evidence type="ECO:0000313" key="6">
    <source>
        <dbReference type="EMBL" id="UQS25956.1"/>
    </source>
</evidence>
<keyword evidence="1" id="KW-0805">Transcription regulation</keyword>
<dbReference type="Gene3D" id="1.10.357.10">
    <property type="entry name" value="Tetracycline Repressor, domain 2"/>
    <property type="match status" value="1"/>
</dbReference>